<dbReference type="PROSITE" id="PS00039">
    <property type="entry name" value="DEAD_ATP_HELICASE"/>
    <property type="match status" value="1"/>
</dbReference>
<dbReference type="CDD" id="cd18787">
    <property type="entry name" value="SF2_C_DEAD"/>
    <property type="match status" value="1"/>
</dbReference>
<feature type="region of interest" description="Disordered" evidence="9">
    <location>
        <begin position="1"/>
        <end position="146"/>
    </location>
</feature>
<feature type="coiled-coil region" evidence="8">
    <location>
        <begin position="571"/>
        <end position="611"/>
    </location>
</feature>
<proteinExistence type="inferred from homology"/>
<name>A0A2G8L325_STIJA</name>
<feature type="domain" description="Helicase ATP-binding" evidence="10">
    <location>
        <begin position="225"/>
        <end position="399"/>
    </location>
</feature>
<keyword evidence="4 7" id="KW-0347">Helicase</keyword>
<evidence type="ECO:0000256" key="2">
    <source>
        <dbReference type="ARBA" id="ARBA00022741"/>
    </source>
</evidence>
<evidence type="ECO:0000256" key="5">
    <source>
        <dbReference type="ARBA" id="ARBA00022840"/>
    </source>
</evidence>
<dbReference type="Proteomes" id="UP000230750">
    <property type="component" value="Unassembled WGS sequence"/>
</dbReference>
<feature type="compositionally biased region" description="Acidic residues" evidence="9">
    <location>
        <begin position="124"/>
        <end position="146"/>
    </location>
</feature>
<protein>
    <recommendedName>
        <fullName evidence="1">RNA helicase</fullName>
        <ecNumber evidence="1">3.6.4.13</ecNumber>
    </recommendedName>
</protein>
<feature type="region of interest" description="Disordered" evidence="9">
    <location>
        <begin position="640"/>
        <end position="663"/>
    </location>
</feature>
<evidence type="ECO:0000256" key="3">
    <source>
        <dbReference type="ARBA" id="ARBA00022801"/>
    </source>
</evidence>
<dbReference type="OrthoDB" id="10259843at2759"/>
<keyword evidence="5 7" id="KW-0067">ATP-binding</keyword>
<dbReference type="GO" id="GO:0005829">
    <property type="term" value="C:cytosol"/>
    <property type="evidence" value="ECO:0007669"/>
    <property type="project" value="TreeGrafter"/>
</dbReference>
<evidence type="ECO:0000256" key="6">
    <source>
        <dbReference type="PROSITE-ProRule" id="PRU00552"/>
    </source>
</evidence>
<dbReference type="Pfam" id="PF00270">
    <property type="entry name" value="DEAD"/>
    <property type="match status" value="1"/>
</dbReference>
<feature type="compositionally biased region" description="Basic and acidic residues" evidence="9">
    <location>
        <begin position="75"/>
        <end position="123"/>
    </location>
</feature>
<dbReference type="PROSITE" id="PS51192">
    <property type="entry name" value="HELICASE_ATP_BIND_1"/>
    <property type="match status" value="1"/>
</dbReference>
<feature type="domain" description="DEAD-box RNA helicase Q" evidence="12">
    <location>
        <begin position="194"/>
        <end position="222"/>
    </location>
</feature>
<dbReference type="EMBL" id="MRZV01000239">
    <property type="protein sequence ID" value="PIK54653.1"/>
    <property type="molecule type" value="Genomic_DNA"/>
</dbReference>
<dbReference type="GO" id="GO:0003676">
    <property type="term" value="F:nucleic acid binding"/>
    <property type="evidence" value="ECO:0007669"/>
    <property type="project" value="InterPro"/>
</dbReference>
<dbReference type="PANTHER" id="PTHR47959:SF1">
    <property type="entry name" value="ATP-DEPENDENT RNA HELICASE DBPA"/>
    <property type="match status" value="1"/>
</dbReference>
<keyword evidence="3 7" id="KW-0378">Hydrolase</keyword>
<dbReference type="InterPro" id="IPR014014">
    <property type="entry name" value="RNA_helicase_DEAD_Q_motif"/>
</dbReference>
<dbReference type="InterPro" id="IPR000629">
    <property type="entry name" value="RNA-helicase_DEAD-box_CS"/>
</dbReference>
<comment type="similarity">
    <text evidence="7">Belongs to the DEAD box helicase family.</text>
</comment>
<dbReference type="AlphaFoldDB" id="A0A2G8L325"/>
<feature type="compositionally biased region" description="Polar residues" evidence="9">
    <location>
        <begin position="726"/>
        <end position="736"/>
    </location>
</feature>
<keyword evidence="8" id="KW-0175">Coiled coil</keyword>
<organism evidence="13 14">
    <name type="scientific">Stichopus japonicus</name>
    <name type="common">Sea cucumber</name>
    <dbReference type="NCBI Taxonomy" id="307972"/>
    <lineage>
        <taxon>Eukaryota</taxon>
        <taxon>Metazoa</taxon>
        <taxon>Echinodermata</taxon>
        <taxon>Eleutherozoa</taxon>
        <taxon>Echinozoa</taxon>
        <taxon>Holothuroidea</taxon>
        <taxon>Aspidochirotacea</taxon>
        <taxon>Aspidochirotida</taxon>
        <taxon>Stichopodidae</taxon>
        <taxon>Apostichopus</taxon>
    </lineage>
</organism>
<dbReference type="GO" id="GO:0005524">
    <property type="term" value="F:ATP binding"/>
    <property type="evidence" value="ECO:0007669"/>
    <property type="project" value="UniProtKB-KW"/>
</dbReference>
<dbReference type="SMART" id="SM00490">
    <property type="entry name" value="HELICc"/>
    <property type="match status" value="1"/>
</dbReference>
<dbReference type="GO" id="GO:0003724">
    <property type="term" value="F:RNA helicase activity"/>
    <property type="evidence" value="ECO:0007669"/>
    <property type="project" value="UniProtKB-EC"/>
</dbReference>
<keyword evidence="14" id="KW-1185">Reference proteome</keyword>
<feature type="short sequence motif" description="Q motif" evidence="6">
    <location>
        <begin position="194"/>
        <end position="222"/>
    </location>
</feature>
<evidence type="ECO:0000256" key="9">
    <source>
        <dbReference type="SAM" id="MobiDB-lite"/>
    </source>
</evidence>
<dbReference type="Gene3D" id="3.40.50.300">
    <property type="entry name" value="P-loop containing nucleotide triphosphate hydrolases"/>
    <property type="match status" value="2"/>
</dbReference>
<dbReference type="Pfam" id="PF00271">
    <property type="entry name" value="Helicase_C"/>
    <property type="match status" value="1"/>
</dbReference>
<feature type="compositionally biased region" description="Acidic residues" evidence="9">
    <location>
        <begin position="9"/>
        <end position="26"/>
    </location>
</feature>
<evidence type="ECO:0000256" key="7">
    <source>
        <dbReference type="RuleBase" id="RU000492"/>
    </source>
</evidence>
<evidence type="ECO:0000256" key="1">
    <source>
        <dbReference type="ARBA" id="ARBA00012552"/>
    </source>
</evidence>
<evidence type="ECO:0000313" key="14">
    <source>
        <dbReference type="Proteomes" id="UP000230750"/>
    </source>
</evidence>
<dbReference type="SMART" id="SM00487">
    <property type="entry name" value="DEXDc"/>
    <property type="match status" value="1"/>
</dbReference>
<feature type="domain" description="Helicase C-terminal" evidence="11">
    <location>
        <begin position="410"/>
        <end position="578"/>
    </location>
</feature>
<comment type="caution">
    <text evidence="13">The sequence shown here is derived from an EMBL/GenBank/DDBJ whole genome shotgun (WGS) entry which is preliminary data.</text>
</comment>
<evidence type="ECO:0000259" key="12">
    <source>
        <dbReference type="PROSITE" id="PS51195"/>
    </source>
</evidence>
<reference evidence="13 14" key="1">
    <citation type="journal article" date="2017" name="PLoS Biol.">
        <title>The sea cucumber genome provides insights into morphological evolution and visceral regeneration.</title>
        <authorList>
            <person name="Zhang X."/>
            <person name="Sun L."/>
            <person name="Yuan J."/>
            <person name="Sun Y."/>
            <person name="Gao Y."/>
            <person name="Zhang L."/>
            <person name="Li S."/>
            <person name="Dai H."/>
            <person name="Hamel J.F."/>
            <person name="Liu C."/>
            <person name="Yu Y."/>
            <person name="Liu S."/>
            <person name="Lin W."/>
            <person name="Guo K."/>
            <person name="Jin S."/>
            <person name="Xu P."/>
            <person name="Storey K.B."/>
            <person name="Huan P."/>
            <person name="Zhang T."/>
            <person name="Zhou Y."/>
            <person name="Zhang J."/>
            <person name="Lin C."/>
            <person name="Li X."/>
            <person name="Xing L."/>
            <person name="Huo D."/>
            <person name="Sun M."/>
            <person name="Wang L."/>
            <person name="Mercier A."/>
            <person name="Li F."/>
            <person name="Yang H."/>
            <person name="Xiang J."/>
        </authorList>
    </citation>
    <scope>NUCLEOTIDE SEQUENCE [LARGE SCALE GENOMIC DNA]</scope>
    <source>
        <strain evidence="13">Shaxun</strain>
        <tissue evidence="13">Muscle</tissue>
    </source>
</reference>
<dbReference type="InterPro" id="IPR027417">
    <property type="entry name" value="P-loop_NTPase"/>
</dbReference>
<dbReference type="SUPFAM" id="SSF52540">
    <property type="entry name" value="P-loop containing nucleoside triphosphate hydrolases"/>
    <property type="match status" value="2"/>
</dbReference>
<evidence type="ECO:0000256" key="8">
    <source>
        <dbReference type="SAM" id="Coils"/>
    </source>
</evidence>
<dbReference type="CDD" id="cd17947">
    <property type="entry name" value="DEADc_DDX27"/>
    <property type="match status" value="1"/>
</dbReference>
<evidence type="ECO:0000259" key="10">
    <source>
        <dbReference type="PROSITE" id="PS51192"/>
    </source>
</evidence>
<evidence type="ECO:0000313" key="13">
    <source>
        <dbReference type="EMBL" id="PIK54653.1"/>
    </source>
</evidence>
<feature type="region of interest" description="Disordered" evidence="9">
    <location>
        <begin position="676"/>
        <end position="698"/>
    </location>
</feature>
<dbReference type="GO" id="GO:0016787">
    <property type="term" value="F:hydrolase activity"/>
    <property type="evidence" value="ECO:0007669"/>
    <property type="project" value="UniProtKB-KW"/>
</dbReference>
<dbReference type="STRING" id="307972.A0A2G8L325"/>
<accession>A0A2G8L325</accession>
<dbReference type="InterPro" id="IPR050079">
    <property type="entry name" value="DEAD_box_RNA_helicase"/>
</dbReference>
<keyword evidence="2 7" id="KW-0547">Nucleotide-binding</keyword>
<feature type="region of interest" description="Disordered" evidence="9">
    <location>
        <begin position="712"/>
        <end position="769"/>
    </location>
</feature>
<gene>
    <name evidence="13" type="ORF">BSL78_08430</name>
</gene>
<sequence>MDFVRTIGEEIDIEEESEDSSSDEEAVAPKAFPTNKKTGKSTFEEEFEFTEKGLEEESEWTDGLEKFVKRPTKTTLEDKIAEIRRERKRKEALEKKASLKEQTAENKDEDGPTTDAEAKKETDENFAQEEEADSDDEDSSDEDEEVGVAEMNEYWDQVKNKSVSEKRVKMQQKEEQKEKKPFFQELPEATDEAASFDQMNLSRPLMKAISAMNFRTPTPIQSRTVPIALLGKDVCACAATGTGKTAAFMLPVLERLLYKPRQAPISRVLVLVPTRELGYKSFRSQSNLKFPTLCLFLFHPGGLEVKLQEASLRKGPDIIIATPGRLIDHLHNTPSFGLTGIEILILDEADRMLDEYFDEQMKEIVKMTSATRQTMLFSATMTDKVKDLALVSLKDPVRIFVNENTEVAFKLRQEFIRIRNNREGDREAIVAALCCRTFHDHCLVFVQTKKEAHRLHVILGLLGLNVGELHGNLKQPKRLESLRKFKEAQVDILVATDLAARGLDIEGVKTVINLTMPNTAQHYVHGSGDCESGKGGRSVSLIGESERRMLKDIIKQSKTAVKSRTVPHEVVERYRDKIDSLEEDIKTVFRLEWEEKQIQTTEKQVHKAEKILEHQAEILSRPKRNWFQTHKERMQMEAAKRLEEGEKRKGKRDMDVDESADDRMEQELQKAQLFAAREAKRGRNTVKRPGIAKKQDKNQLWIQKVNKVLKAKEKAKKQRDKKSSFSRELTSISGPSVRQLRNRANEAEMEERADEKRQSYQNKGKKRKR</sequence>
<evidence type="ECO:0000259" key="11">
    <source>
        <dbReference type="PROSITE" id="PS51194"/>
    </source>
</evidence>
<dbReference type="EC" id="3.6.4.13" evidence="1"/>
<evidence type="ECO:0000256" key="4">
    <source>
        <dbReference type="ARBA" id="ARBA00022806"/>
    </source>
</evidence>
<dbReference type="PANTHER" id="PTHR47959">
    <property type="entry name" value="ATP-DEPENDENT RNA HELICASE RHLE-RELATED"/>
    <property type="match status" value="1"/>
</dbReference>
<dbReference type="PROSITE" id="PS51194">
    <property type="entry name" value="HELICASE_CTER"/>
    <property type="match status" value="1"/>
</dbReference>
<dbReference type="InterPro" id="IPR011545">
    <property type="entry name" value="DEAD/DEAH_box_helicase_dom"/>
</dbReference>
<dbReference type="InterPro" id="IPR014001">
    <property type="entry name" value="Helicase_ATP-bd"/>
</dbReference>
<dbReference type="PROSITE" id="PS51195">
    <property type="entry name" value="Q_MOTIF"/>
    <property type="match status" value="1"/>
</dbReference>
<dbReference type="InterPro" id="IPR001650">
    <property type="entry name" value="Helicase_C-like"/>
</dbReference>